<keyword evidence="1" id="KW-0472">Membrane</keyword>
<evidence type="ECO:0000313" key="4">
    <source>
        <dbReference type="EMBL" id="BBO80363.1"/>
    </source>
</evidence>
<evidence type="ECO:0008006" key="6">
    <source>
        <dbReference type="Google" id="ProtNLM"/>
    </source>
</evidence>
<sequence length="396" mass="44410">MITQAQLRKKALVPWNSGAFLAGCITGASLFPLEVRFRTPAGREILEKFDQVRAWIQTLVGHSAASGHGGYTIVWKTIRHRSLGEQQIPHQILFETSDGWLAYVEKQAECNTFLELVDQTQSVLPGLLAYLADAPLKALGHAAAWPQILTVCRWFRDHPRPARYIRQLDIPGVDTKFIEAHKALLMDLLPRILPPQGLDATISGMSKHGFERKFGLYYDPPLVRLRLLDPTLVSAGFADLTVPLADLACNDMGARNVFITENKINGLAFPPVAGALVIFGLGYGVDMLPEIPWLANRKIFYWGDIDTHGFAILSQIRRHLPQVQSILMDRLTLLDHHPLWGNESAAKRHTGRLTHLTSEETALYEDLINNRLGNNLRLEQERIRFSALLRALSSID</sequence>
<evidence type="ECO:0000256" key="1">
    <source>
        <dbReference type="SAM" id="Phobius"/>
    </source>
</evidence>
<proteinExistence type="predicted"/>
<dbReference type="PIRSF" id="PIRSF028408">
    <property type="entry name" value="UCP028408"/>
    <property type="match status" value="1"/>
</dbReference>
<keyword evidence="1" id="KW-1133">Transmembrane helix</keyword>
<evidence type="ECO:0000259" key="2">
    <source>
        <dbReference type="Pfam" id="PF09983"/>
    </source>
</evidence>
<keyword evidence="1" id="KW-0812">Transmembrane</keyword>
<evidence type="ECO:0000313" key="5">
    <source>
        <dbReference type="Proteomes" id="UP000425960"/>
    </source>
</evidence>
<organism evidence="4 5">
    <name type="scientific">Desulfosarcina ovata subsp. sediminis</name>
    <dbReference type="NCBI Taxonomy" id="885957"/>
    <lineage>
        <taxon>Bacteria</taxon>
        <taxon>Pseudomonadati</taxon>
        <taxon>Thermodesulfobacteriota</taxon>
        <taxon>Desulfobacteria</taxon>
        <taxon>Desulfobacterales</taxon>
        <taxon>Desulfosarcinaceae</taxon>
        <taxon>Desulfosarcina</taxon>
    </lineage>
</organism>
<feature type="domain" description="DUF3322" evidence="3">
    <location>
        <begin position="5"/>
        <end position="189"/>
    </location>
</feature>
<dbReference type="InterPro" id="IPR014544">
    <property type="entry name" value="UCP028408"/>
</dbReference>
<dbReference type="RefSeq" id="WP_173179070.1">
    <property type="nucleotide sequence ID" value="NZ_AP021876.1"/>
</dbReference>
<accession>A0A5K7ZR10</accession>
<feature type="transmembrane region" description="Helical" evidence="1">
    <location>
        <begin position="12"/>
        <end position="33"/>
    </location>
</feature>
<protein>
    <recommendedName>
        <fullName evidence="6">Wadjet protein JetD C-terminal domain-containing protein</fullName>
    </recommendedName>
</protein>
<dbReference type="EMBL" id="AP021876">
    <property type="protein sequence ID" value="BBO80363.1"/>
    <property type="molecule type" value="Genomic_DNA"/>
</dbReference>
<dbReference type="Proteomes" id="UP000425960">
    <property type="component" value="Chromosome"/>
</dbReference>
<dbReference type="Pfam" id="PF11795">
    <property type="entry name" value="DUF3322"/>
    <property type="match status" value="1"/>
</dbReference>
<evidence type="ECO:0000259" key="3">
    <source>
        <dbReference type="Pfam" id="PF11795"/>
    </source>
</evidence>
<dbReference type="InterPro" id="IPR024537">
    <property type="entry name" value="DUF3322"/>
</dbReference>
<dbReference type="AlphaFoldDB" id="A0A5K7ZR10"/>
<gene>
    <name evidence="4" type="ORF">DSCO28_09290</name>
</gene>
<dbReference type="InterPro" id="IPR024534">
    <property type="entry name" value="JetD_C"/>
</dbReference>
<name>A0A5K7ZR10_9BACT</name>
<dbReference type="Pfam" id="PF09983">
    <property type="entry name" value="JetD_C"/>
    <property type="match status" value="1"/>
</dbReference>
<dbReference type="KEGG" id="dov:DSCO28_09290"/>
<feature type="domain" description="Wadjet protein JetD C-terminal" evidence="2">
    <location>
        <begin position="215"/>
        <end position="391"/>
    </location>
</feature>
<reference evidence="4 5" key="1">
    <citation type="submission" date="2019-11" db="EMBL/GenBank/DDBJ databases">
        <title>Comparative genomics of hydrocarbon-degrading Desulfosarcina strains.</title>
        <authorList>
            <person name="Watanabe M."/>
            <person name="Kojima H."/>
            <person name="Fukui M."/>
        </authorList>
    </citation>
    <scope>NUCLEOTIDE SEQUENCE [LARGE SCALE GENOMIC DNA]</scope>
    <source>
        <strain evidence="4 5">28bB2T</strain>
    </source>
</reference>